<dbReference type="GO" id="GO:0022857">
    <property type="term" value="F:transmembrane transporter activity"/>
    <property type="evidence" value="ECO:0007669"/>
    <property type="project" value="InterPro"/>
</dbReference>
<dbReference type="OrthoDB" id="9795150at2"/>
<dbReference type="AlphaFoldDB" id="A0A6P2BU80"/>
<evidence type="ECO:0000256" key="2">
    <source>
        <dbReference type="ARBA" id="ARBA00008335"/>
    </source>
</evidence>
<keyword evidence="6 7" id="KW-0472">Membrane</keyword>
<dbReference type="Proteomes" id="UP000460272">
    <property type="component" value="Unassembled WGS sequence"/>
</dbReference>
<evidence type="ECO:0000256" key="4">
    <source>
        <dbReference type="ARBA" id="ARBA00022692"/>
    </source>
</evidence>
<keyword evidence="9" id="KW-1185">Reference proteome</keyword>
<evidence type="ECO:0000313" key="9">
    <source>
        <dbReference type="Proteomes" id="UP000460272"/>
    </source>
</evidence>
<comment type="caution">
    <text evidence="8">The sequence shown here is derived from an EMBL/GenBank/DDBJ whole genome shotgun (WGS) entry which is preliminary data.</text>
</comment>
<evidence type="ECO:0000313" key="8">
    <source>
        <dbReference type="EMBL" id="TVZ02604.1"/>
    </source>
</evidence>
<feature type="transmembrane region" description="Helical" evidence="7">
    <location>
        <begin position="184"/>
        <end position="201"/>
    </location>
</feature>
<dbReference type="GO" id="GO:0012505">
    <property type="term" value="C:endomembrane system"/>
    <property type="evidence" value="ECO:0007669"/>
    <property type="project" value="UniProtKB-SubCell"/>
</dbReference>
<dbReference type="SUPFAM" id="SSF103473">
    <property type="entry name" value="MFS general substrate transporter"/>
    <property type="match status" value="1"/>
</dbReference>
<proteinExistence type="inferred from homology"/>
<organism evidence="8 9">
    <name type="scientific">Trebonia kvetii</name>
    <dbReference type="NCBI Taxonomy" id="2480626"/>
    <lineage>
        <taxon>Bacteria</taxon>
        <taxon>Bacillati</taxon>
        <taxon>Actinomycetota</taxon>
        <taxon>Actinomycetes</taxon>
        <taxon>Streptosporangiales</taxon>
        <taxon>Treboniaceae</taxon>
        <taxon>Trebonia</taxon>
    </lineage>
</organism>
<dbReference type="PANTHER" id="PTHR23514:SF3">
    <property type="entry name" value="BYPASS OF STOP CODON PROTEIN 6"/>
    <property type="match status" value="1"/>
</dbReference>
<comment type="similarity">
    <text evidence="2">Belongs to the major facilitator superfamily.</text>
</comment>
<evidence type="ECO:0000256" key="1">
    <source>
        <dbReference type="ARBA" id="ARBA00004127"/>
    </source>
</evidence>
<reference evidence="8 9" key="1">
    <citation type="submission" date="2018-11" db="EMBL/GenBank/DDBJ databases">
        <title>Trebonia kvetii gen.nov., sp.nov., a novel acidophilic actinobacterium, and proposal of the new actinobacterial family Treboniaceae fam. nov.</title>
        <authorList>
            <person name="Rapoport D."/>
            <person name="Sagova-Mareckova M."/>
            <person name="Sedlacek I."/>
            <person name="Provaznik J."/>
            <person name="Kralova S."/>
            <person name="Pavlinic D."/>
            <person name="Benes V."/>
            <person name="Kopecky J."/>
        </authorList>
    </citation>
    <scope>NUCLEOTIDE SEQUENCE [LARGE SCALE GENOMIC DNA]</scope>
    <source>
        <strain evidence="8 9">15Tr583</strain>
    </source>
</reference>
<sequence>MMDGGLNTAVGLTGRTRLLNLLHGFYGVGTAIGPLVVTVAIIGGSWRPAYLVLGALNVLTAVCWIAYRRSVPAPVAAAVAAPVSATGSAAFEDPGTAGPARPANPADGWSQRRVVTVLALGLIVFFLYTGLEVAAGQWETSFLRGQLGLSASAAGLAAFGYWGALTAVRIGLALPARQVPAQTVIGSGLLTAIGSSGLIWWQPEPAATVLAFVLLGGSLAGVFPALIAVTPRRIGEERAKHAIAWQVGAAAAGGSGISAVIGLLIDQTSLAVLGPAVVVLALLLFAANMALTRLAPIRGGSAADR</sequence>
<evidence type="ECO:0000256" key="7">
    <source>
        <dbReference type="SAM" id="Phobius"/>
    </source>
</evidence>
<feature type="transmembrane region" description="Helical" evidence="7">
    <location>
        <begin position="242"/>
        <end position="265"/>
    </location>
</feature>
<dbReference type="PANTHER" id="PTHR23514">
    <property type="entry name" value="BYPASS OF STOP CODON PROTEIN 6"/>
    <property type="match status" value="1"/>
</dbReference>
<accession>A0A6P2BU80</accession>
<dbReference type="Pfam" id="PF07690">
    <property type="entry name" value="MFS_1"/>
    <property type="match status" value="1"/>
</dbReference>
<evidence type="ECO:0000256" key="3">
    <source>
        <dbReference type="ARBA" id="ARBA00022448"/>
    </source>
</evidence>
<feature type="transmembrane region" description="Helical" evidence="7">
    <location>
        <begin position="151"/>
        <end position="172"/>
    </location>
</feature>
<feature type="transmembrane region" description="Helical" evidence="7">
    <location>
        <begin position="49"/>
        <end position="67"/>
    </location>
</feature>
<dbReference type="InterPro" id="IPR011701">
    <property type="entry name" value="MFS"/>
</dbReference>
<keyword evidence="4 7" id="KW-0812">Transmembrane</keyword>
<comment type="subcellular location">
    <subcellularLocation>
        <location evidence="1">Endomembrane system</location>
        <topology evidence="1">Multi-pass membrane protein</topology>
    </subcellularLocation>
</comment>
<dbReference type="InterPro" id="IPR051788">
    <property type="entry name" value="MFS_Transporter"/>
</dbReference>
<dbReference type="GO" id="GO:0016020">
    <property type="term" value="C:membrane"/>
    <property type="evidence" value="ECO:0007669"/>
    <property type="project" value="TreeGrafter"/>
</dbReference>
<keyword evidence="3" id="KW-0813">Transport</keyword>
<feature type="transmembrane region" description="Helical" evidence="7">
    <location>
        <begin position="271"/>
        <end position="291"/>
    </location>
</feature>
<name>A0A6P2BU80_9ACTN</name>
<feature type="transmembrane region" description="Helical" evidence="7">
    <location>
        <begin position="207"/>
        <end position="230"/>
    </location>
</feature>
<dbReference type="Gene3D" id="1.20.1250.20">
    <property type="entry name" value="MFS general substrate transporter like domains"/>
    <property type="match status" value="2"/>
</dbReference>
<evidence type="ECO:0000256" key="5">
    <source>
        <dbReference type="ARBA" id="ARBA00022989"/>
    </source>
</evidence>
<evidence type="ECO:0000256" key="6">
    <source>
        <dbReference type="ARBA" id="ARBA00023136"/>
    </source>
</evidence>
<feature type="transmembrane region" description="Helical" evidence="7">
    <location>
        <begin position="114"/>
        <end position="131"/>
    </location>
</feature>
<feature type="transmembrane region" description="Helical" evidence="7">
    <location>
        <begin position="21"/>
        <end position="43"/>
    </location>
</feature>
<dbReference type="InterPro" id="IPR036259">
    <property type="entry name" value="MFS_trans_sf"/>
</dbReference>
<gene>
    <name evidence="8" type="ORF">EAS64_27930</name>
</gene>
<keyword evidence="5 7" id="KW-1133">Transmembrane helix</keyword>
<dbReference type="RefSeq" id="WP_145857776.1">
    <property type="nucleotide sequence ID" value="NZ_RPFW01000005.1"/>
</dbReference>
<dbReference type="EMBL" id="RPFW01000005">
    <property type="protein sequence ID" value="TVZ02604.1"/>
    <property type="molecule type" value="Genomic_DNA"/>
</dbReference>
<protein>
    <submittedName>
        <fullName evidence="8">MFS transporter</fullName>
    </submittedName>
</protein>